<dbReference type="GO" id="GO:0005737">
    <property type="term" value="C:cytoplasm"/>
    <property type="evidence" value="ECO:0007669"/>
    <property type="project" value="UniProtKB-SubCell"/>
</dbReference>
<dbReference type="Pfam" id="PF00512">
    <property type="entry name" value="HisKA"/>
    <property type="match status" value="1"/>
</dbReference>
<dbReference type="Pfam" id="PF02518">
    <property type="entry name" value="HATPase_c"/>
    <property type="match status" value="1"/>
</dbReference>
<keyword evidence="6" id="KW-0963">Cytoplasm</keyword>
<organism evidence="19">
    <name type="scientific">Candidatus Berkiella aquae</name>
    <dbReference type="NCBI Taxonomy" id="295108"/>
    <lineage>
        <taxon>Bacteria</taxon>
        <taxon>Pseudomonadati</taxon>
        <taxon>Pseudomonadota</taxon>
        <taxon>Gammaproteobacteria</taxon>
        <taxon>Candidatus Berkiellales</taxon>
        <taxon>Candidatus Berkiellaceae</taxon>
        <taxon>Candidatus Berkiella</taxon>
    </lineage>
</organism>
<name>A0A0Q9YZ34_9GAMM</name>
<sequence>MTLLSIRDKLVLFSSAIIFLVAITITIASYLNERKESLEAYQHEANRVARMIEAPLIEEISKDNISEVIKQLQNLKVNPDIQDTVILNTQGQIIAELSPSYNQQNEQFFKPFMEQLLKSTGLNTFVGERLMVAGGPLKNDGKTIGYLYIQFSLDKHYQRLRTTLFSNLFILGVCLSIGLILARILSNHFTNPIIDLIRLTNNISSGNKDVTFPKPTNKEFGILNQSLKIMFRNLQQTNTQLEEATIELDKKVKDRTKELEKAMSIAEEANLAKSRFLANVSHEIRTPMNGLIGTASLLKNTQLDHEQRQYVEIMQLSAESLLNLINDILDLSKIESGKLEVEEIPLNIRQVAEEVMDLLVYRVKDKNLSLGCVVDKNIPEKLLGDPSRIRQILLNLVGNAIKFTQQGFIKITISTLSESADNVMIKLNVEDSGMGIPTNKLDRLFKAFSQVDASTTRHFGGTGLGLAISKKLAELMGGEIGVESEMGAGSSFWFTLSCKKEGENVASYSQALKNKRLLVLEDDVVNLEVLKNILPKFECNAIFTKKQELTFSALKQAYDTQAPIDILIVNQKMINPDFFAQARNNYLAAQTPIIFITYESNATYFKEYFSLEKSDIFQIPLKEAEIYHSLLRVLGEETAASAAKLSTPTEIIPFENAKDIQILVVDDNLISQQVSIKILQQMGFTVHGANNGKEALEAIHILQFDIVFMDCQMPEMDGYEATRILRQDSSKANIPIIALTANAMKGDKEACINAGMTDYITKPIKAASLAKILHKYADLIKANKATSSQQSAKG</sequence>
<dbReference type="GO" id="GO:0000155">
    <property type="term" value="F:phosphorelay sensor kinase activity"/>
    <property type="evidence" value="ECO:0007669"/>
    <property type="project" value="InterPro"/>
</dbReference>
<feature type="domain" description="Histidine kinase" evidence="16">
    <location>
        <begin position="279"/>
        <end position="500"/>
    </location>
</feature>
<reference evidence="20" key="3">
    <citation type="submission" date="2021-06" db="EMBL/GenBank/DDBJ databases">
        <title>Genomic Description and Analysis of Intracellular Bacteria, Candidatus Berkiella cookevillensis and Candidatus Berkiella aquae.</title>
        <authorList>
            <person name="Kidane D.T."/>
            <person name="Mehari Y.T."/>
            <person name="Rice F.C."/>
            <person name="Arivett B.A."/>
            <person name="Farone A.L."/>
            <person name="Berk S.G."/>
            <person name="Farone M.B."/>
        </authorList>
    </citation>
    <scope>NUCLEOTIDE SEQUENCE</scope>
    <source>
        <strain evidence="20">HT99</strain>
    </source>
</reference>
<keyword evidence="11 15" id="KW-1133">Transmembrane helix</keyword>
<keyword evidence="7 13" id="KW-0597">Phosphoprotein</keyword>
<evidence type="ECO:0000256" key="3">
    <source>
        <dbReference type="ARBA" id="ARBA00004651"/>
    </source>
</evidence>
<dbReference type="Pfam" id="PF00072">
    <property type="entry name" value="Response_reg"/>
    <property type="match status" value="1"/>
</dbReference>
<evidence type="ECO:0000256" key="15">
    <source>
        <dbReference type="SAM" id="Phobius"/>
    </source>
</evidence>
<feature type="coiled-coil region" evidence="14">
    <location>
        <begin position="224"/>
        <end position="254"/>
    </location>
</feature>
<evidence type="ECO:0000256" key="10">
    <source>
        <dbReference type="ARBA" id="ARBA00022777"/>
    </source>
</evidence>
<dbReference type="InterPro" id="IPR005467">
    <property type="entry name" value="His_kinase_dom"/>
</dbReference>
<evidence type="ECO:0000256" key="4">
    <source>
        <dbReference type="ARBA" id="ARBA00012438"/>
    </source>
</evidence>
<keyword evidence="9 15" id="KW-0812">Transmembrane</keyword>
<dbReference type="PATRIC" id="fig|1590043.3.peg.1191"/>
<feature type="transmembrane region" description="Helical" evidence="15">
    <location>
        <begin position="12"/>
        <end position="31"/>
    </location>
</feature>
<dbReference type="SMART" id="SM00304">
    <property type="entry name" value="HAMP"/>
    <property type="match status" value="1"/>
</dbReference>
<dbReference type="CDD" id="cd00082">
    <property type="entry name" value="HisKA"/>
    <property type="match status" value="1"/>
</dbReference>
<dbReference type="InterPro" id="IPR004358">
    <property type="entry name" value="Sig_transdc_His_kin-like_C"/>
</dbReference>
<keyword evidence="8 19" id="KW-0808">Transferase</keyword>
<dbReference type="InterPro" id="IPR029151">
    <property type="entry name" value="Sensor-like_sf"/>
</dbReference>
<dbReference type="InterPro" id="IPR003661">
    <property type="entry name" value="HisK_dim/P_dom"/>
</dbReference>
<dbReference type="EC" id="2.7.13.3" evidence="4"/>
<accession>A0A0Q9YZ34</accession>
<comment type="catalytic activity">
    <reaction evidence="1">
        <text>ATP + protein L-histidine = ADP + protein N-phospho-L-histidine.</text>
        <dbReference type="EC" id="2.7.13.3"/>
    </reaction>
</comment>
<keyword evidence="12" id="KW-0902">Two-component regulatory system</keyword>
<dbReference type="SMART" id="SM00448">
    <property type="entry name" value="REC"/>
    <property type="match status" value="1"/>
</dbReference>
<dbReference type="PROSITE" id="PS50110">
    <property type="entry name" value="RESPONSE_REGULATORY"/>
    <property type="match status" value="2"/>
</dbReference>
<dbReference type="Gene3D" id="3.40.50.2300">
    <property type="match status" value="2"/>
</dbReference>
<dbReference type="PANTHER" id="PTHR45339:SF1">
    <property type="entry name" value="HYBRID SIGNAL TRANSDUCTION HISTIDINE KINASE J"/>
    <property type="match status" value="1"/>
</dbReference>
<comment type="subcellular location">
    <subcellularLocation>
        <location evidence="3">Cell membrane</location>
        <topology evidence="3">Multi-pass membrane protein</topology>
    </subcellularLocation>
    <subcellularLocation>
        <location evidence="2">Cytoplasm</location>
    </subcellularLocation>
</comment>
<dbReference type="Gene3D" id="3.30.565.10">
    <property type="entry name" value="Histidine kinase-like ATPase, C-terminal domain"/>
    <property type="match status" value="1"/>
</dbReference>
<evidence type="ECO:0000313" key="20">
    <source>
        <dbReference type="EMBL" id="MCS5710326.1"/>
    </source>
</evidence>
<evidence type="ECO:0000313" key="21">
    <source>
        <dbReference type="Proteomes" id="UP000051497"/>
    </source>
</evidence>
<proteinExistence type="predicted"/>
<dbReference type="OrthoDB" id="9768069at2"/>
<feature type="domain" description="Response regulatory" evidence="17">
    <location>
        <begin position="516"/>
        <end position="634"/>
    </location>
</feature>
<dbReference type="AlphaFoldDB" id="A0A0Q9YZ34"/>
<dbReference type="PANTHER" id="PTHR45339">
    <property type="entry name" value="HYBRID SIGNAL TRANSDUCTION HISTIDINE KINASE J"/>
    <property type="match status" value="1"/>
</dbReference>
<evidence type="ECO:0000256" key="7">
    <source>
        <dbReference type="ARBA" id="ARBA00022553"/>
    </source>
</evidence>
<dbReference type="EMBL" id="LKAJ01000003">
    <property type="protein sequence ID" value="KRG21985.1"/>
    <property type="molecule type" value="Genomic_DNA"/>
</dbReference>
<dbReference type="InterPro" id="IPR003594">
    <property type="entry name" value="HATPase_dom"/>
</dbReference>
<dbReference type="InterPro" id="IPR036097">
    <property type="entry name" value="HisK_dim/P_sf"/>
</dbReference>
<feature type="modified residue" description="4-aspartylphosphate" evidence="13">
    <location>
        <position position="710"/>
    </location>
</feature>
<evidence type="ECO:0000256" key="1">
    <source>
        <dbReference type="ARBA" id="ARBA00000085"/>
    </source>
</evidence>
<dbReference type="InterPro" id="IPR011006">
    <property type="entry name" value="CheY-like_superfamily"/>
</dbReference>
<dbReference type="CDD" id="cd16922">
    <property type="entry name" value="HATPase_EvgS-ArcB-TorS-like"/>
    <property type="match status" value="1"/>
</dbReference>
<keyword evidence="15" id="KW-0472">Membrane</keyword>
<dbReference type="FunFam" id="3.30.565.10:FF:000010">
    <property type="entry name" value="Sensor histidine kinase RcsC"/>
    <property type="match status" value="1"/>
</dbReference>
<evidence type="ECO:0000259" key="18">
    <source>
        <dbReference type="PROSITE" id="PS50885"/>
    </source>
</evidence>
<dbReference type="Gene3D" id="1.10.287.130">
    <property type="match status" value="1"/>
</dbReference>
<dbReference type="EMBL" id="LKAJ02000001">
    <property type="protein sequence ID" value="MCS5710326.1"/>
    <property type="molecule type" value="Genomic_DNA"/>
</dbReference>
<dbReference type="Gene3D" id="6.10.340.10">
    <property type="match status" value="1"/>
</dbReference>
<dbReference type="InterPro" id="IPR003660">
    <property type="entry name" value="HAMP_dom"/>
</dbReference>
<evidence type="ECO:0000313" key="19">
    <source>
        <dbReference type="EMBL" id="KRG21985.1"/>
    </source>
</evidence>
<evidence type="ECO:0000256" key="14">
    <source>
        <dbReference type="SAM" id="Coils"/>
    </source>
</evidence>
<keyword evidence="14" id="KW-0175">Coiled coil</keyword>
<dbReference type="PROSITE" id="PS50885">
    <property type="entry name" value="HAMP"/>
    <property type="match status" value="1"/>
</dbReference>
<evidence type="ECO:0000259" key="17">
    <source>
        <dbReference type="PROSITE" id="PS50110"/>
    </source>
</evidence>
<keyword evidence="5" id="KW-1003">Cell membrane</keyword>
<evidence type="ECO:0000256" key="5">
    <source>
        <dbReference type="ARBA" id="ARBA00022475"/>
    </source>
</evidence>
<dbReference type="InterPro" id="IPR036890">
    <property type="entry name" value="HATPase_C_sf"/>
</dbReference>
<protein>
    <recommendedName>
        <fullName evidence="4">histidine kinase</fullName>
        <ecNumber evidence="4">2.7.13.3</ecNumber>
    </recommendedName>
</protein>
<dbReference type="SUPFAM" id="SSF55874">
    <property type="entry name" value="ATPase domain of HSP90 chaperone/DNA topoisomerase II/histidine kinase"/>
    <property type="match status" value="1"/>
</dbReference>
<dbReference type="SMART" id="SM00387">
    <property type="entry name" value="HATPase_c"/>
    <property type="match status" value="1"/>
</dbReference>
<reference evidence="19" key="1">
    <citation type="submission" date="2015-09" db="EMBL/GenBank/DDBJ databases">
        <title>Draft Genome Sequences of Two Novel Amoeba-resistant Intranuclear Bacteria, Candidatus Berkiella cookevillensis and Candidatus Berkiella aquae.</title>
        <authorList>
            <person name="Mehari Y.T."/>
            <person name="Arivett B.A."/>
            <person name="Farone A.L."/>
            <person name="Gunderson J.H."/>
            <person name="Farone M.B."/>
        </authorList>
    </citation>
    <scope>NUCLEOTIDE SEQUENCE [LARGE SCALE GENOMIC DNA]</scope>
    <source>
        <strain evidence="19">HT99</strain>
    </source>
</reference>
<dbReference type="CDD" id="cd17546">
    <property type="entry name" value="REC_hyHK_CKI1_RcsC-like"/>
    <property type="match status" value="1"/>
</dbReference>
<evidence type="ECO:0000256" key="6">
    <source>
        <dbReference type="ARBA" id="ARBA00022490"/>
    </source>
</evidence>
<dbReference type="InterPro" id="IPR001789">
    <property type="entry name" value="Sig_transdc_resp-reg_receiver"/>
</dbReference>
<comment type="caution">
    <text evidence="19">The sequence shown here is derived from an EMBL/GenBank/DDBJ whole genome shotgun (WGS) entry which is preliminary data.</text>
</comment>
<dbReference type="GO" id="GO:0005886">
    <property type="term" value="C:plasma membrane"/>
    <property type="evidence" value="ECO:0007669"/>
    <property type="project" value="UniProtKB-SubCell"/>
</dbReference>
<keyword evidence="21" id="KW-1185">Reference proteome</keyword>
<feature type="domain" description="HAMP" evidence="18">
    <location>
        <begin position="187"/>
        <end position="239"/>
    </location>
</feature>
<dbReference type="SMART" id="SM00388">
    <property type="entry name" value="HisKA"/>
    <property type="match status" value="1"/>
</dbReference>
<dbReference type="CDD" id="cd06225">
    <property type="entry name" value="HAMP"/>
    <property type="match status" value="1"/>
</dbReference>
<dbReference type="SUPFAM" id="SSF103190">
    <property type="entry name" value="Sensory domain-like"/>
    <property type="match status" value="1"/>
</dbReference>
<dbReference type="PROSITE" id="PS50109">
    <property type="entry name" value="HIS_KIN"/>
    <property type="match status" value="1"/>
</dbReference>
<evidence type="ECO:0000256" key="13">
    <source>
        <dbReference type="PROSITE-ProRule" id="PRU00169"/>
    </source>
</evidence>
<keyword evidence="10 19" id="KW-0418">Kinase</keyword>
<dbReference type="PRINTS" id="PR00344">
    <property type="entry name" value="BCTRLSENSOR"/>
</dbReference>
<dbReference type="SUPFAM" id="SSF52172">
    <property type="entry name" value="CheY-like"/>
    <property type="match status" value="2"/>
</dbReference>
<evidence type="ECO:0000256" key="12">
    <source>
        <dbReference type="ARBA" id="ARBA00023012"/>
    </source>
</evidence>
<evidence type="ECO:0000256" key="9">
    <source>
        <dbReference type="ARBA" id="ARBA00022692"/>
    </source>
</evidence>
<evidence type="ECO:0000256" key="11">
    <source>
        <dbReference type="ARBA" id="ARBA00022989"/>
    </source>
</evidence>
<evidence type="ECO:0000256" key="2">
    <source>
        <dbReference type="ARBA" id="ARBA00004496"/>
    </source>
</evidence>
<dbReference type="Proteomes" id="UP000051497">
    <property type="component" value="Unassembled WGS sequence"/>
</dbReference>
<dbReference type="STRING" id="295108.HT99x_01179"/>
<evidence type="ECO:0000256" key="8">
    <source>
        <dbReference type="ARBA" id="ARBA00022679"/>
    </source>
</evidence>
<dbReference type="FunFam" id="1.10.287.130:FF:000030">
    <property type="entry name" value="Putative histidine kinase 5"/>
    <property type="match status" value="1"/>
</dbReference>
<dbReference type="SUPFAM" id="SSF158472">
    <property type="entry name" value="HAMP domain-like"/>
    <property type="match status" value="1"/>
</dbReference>
<feature type="transmembrane region" description="Helical" evidence="15">
    <location>
        <begin position="164"/>
        <end position="185"/>
    </location>
</feature>
<reference evidence="20" key="2">
    <citation type="journal article" date="2016" name="Genome Announc.">
        <title>Draft Genome Sequences of Two Novel Amoeba-Resistant Intranuclear Bacteria, 'Candidatus Berkiella cookevillensis' and 'Candidatus Berkiella aquae'.</title>
        <authorList>
            <person name="Mehari Y.T."/>
            <person name="Arivett B.A."/>
            <person name="Farone A.L."/>
            <person name="Gunderson J.H."/>
            <person name="Farone M.B."/>
        </authorList>
    </citation>
    <scope>NUCLEOTIDE SEQUENCE</scope>
    <source>
        <strain evidence="20">HT99</strain>
    </source>
</reference>
<feature type="domain" description="Response regulatory" evidence="17">
    <location>
        <begin position="661"/>
        <end position="777"/>
    </location>
</feature>
<comment type="caution">
    <text evidence="13">Lacks conserved residue(s) required for the propagation of feature annotation.</text>
</comment>
<dbReference type="Pfam" id="PF00672">
    <property type="entry name" value="HAMP"/>
    <property type="match status" value="1"/>
</dbReference>
<evidence type="ECO:0000259" key="16">
    <source>
        <dbReference type="PROSITE" id="PS50109"/>
    </source>
</evidence>
<dbReference type="SUPFAM" id="SSF47384">
    <property type="entry name" value="Homodimeric domain of signal transducing histidine kinase"/>
    <property type="match status" value="1"/>
</dbReference>
<gene>
    <name evidence="19" type="primary">barA_1</name>
    <name evidence="20" type="ORF">HT99x_002710</name>
    <name evidence="19" type="ORF">HT99x_01179</name>
</gene>
<dbReference type="RefSeq" id="WP_075065795.1">
    <property type="nucleotide sequence ID" value="NZ_LKAJ02000001.1"/>
</dbReference>